<dbReference type="PANTHER" id="PTHR33991">
    <property type="entry name" value="DNA REPAIR PROTEIN RECO"/>
    <property type="match status" value="1"/>
</dbReference>
<keyword evidence="4 7" id="KW-0233">DNA recombination</keyword>
<keyword evidence="5 7" id="KW-0234">DNA repair</keyword>
<evidence type="ECO:0000313" key="9">
    <source>
        <dbReference type="EMBL" id="CDM64801.1"/>
    </source>
</evidence>
<dbReference type="InterPro" id="IPR037278">
    <property type="entry name" value="ARFGAP/RecO"/>
</dbReference>
<name>A0A0B6WUS6_9BACT</name>
<dbReference type="HAMAP" id="MF_00201">
    <property type="entry name" value="RecO"/>
    <property type="match status" value="1"/>
</dbReference>
<evidence type="ECO:0000256" key="6">
    <source>
        <dbReference type="ARBA" id="ARBA00033409"/>
    </source>
</evidence>
<dbReference type="GO" id="GO:0006302">
    <property type="term" value="P:double-strand break repair"/>
    <property type="evidence" value="ECO:0007669"/>
    <property type="project" value="TreeGrafter"/>
</dbReference>
<evidence type="ECO:0000256" key="2">
    <source>
        <dbReference type="ARBA" id="ARBA00021310"/>
    </source>
</evidence>
<dbReference type="NCBIfam" id="TIGR00613">
    <property type="entry name" value="reco"/>
    <property type="match status" value="1"/>
</dbReference>
<dbReference type="EMBL" id="CBXV010000003">
    <property type="protein sequence ID" value="CDM64801.1"/>
    <property type="molecule type" value="Genomic_DNA"/>
</dbReference>
<evidence type="ECO:0000256" key="3">
    <source>
        <dbReference type="ARBA" id="ARBA00022763"/>
    </source>
</evidence>
<evidence type="ECO:0000256" key="5">
    <source>
        <dbReference type="ARBA" id="ARBA00023204"/>
    </source>
</evidence>
<dbReference type="Pfam" id="PF02565">
    <property type="entry name" value="RecO_C"/>
    <property type="match status" value="1"/>
</dbReference>
<dbReference type="Pfam" id="PF11967">
    <property type="entry name" value="RecO_N"/>
    <property type="match status" value="1"/>
</dbReference>
<reference evidence="9 10" key="1">
    <citation type="submission" date="2013-12" db="EMBL/GenBank/DDBJ databases">
        <authorList>
            <person name="Stott M."/>
        </authorList>
    </citation>
    <scope>NUCLEOTIDE SEQUENCE [LARGE SCALE GENOMIC DNA]</scope>
    <source>
        <strain evidence="9 10">K22</strain>
    </source>
</reference>
<proteinExistence type="inferred from homology"/>
<organism evidence="9 10">
    <name type="scientific">Pyrinomonas methylaliphatogenes</name>
    <dbReference type="NCBI Taxonomy" id="454194"/>
    <lineage>
        <taxon>Bacteria</taxon>
        <taxon>Pseudomonadati</taxon>
        <taxon>Acidobacteriota</taxon>
        <taxon>Blastocatellia</taxon>
        <taxon>Blastocatellales</taxon>
        <taxon>Pyrinomonadaceae</taxon>
        <taxon>Pyrinomonas</taxon>
    </lineage>
</organism>
<accession>A0A0B6WUS6</accession>
<evidence type="ECO:0000259" key="8">
    <source>
        <dbReference type="Pfam" id="PF11967"/>
    </source>
</evidence>
<dbReference type="SUPFAM" id="SSF50249">
    <property type="entry name" value="Nucleic acid-binding proteins"/>
    <property type="match status" value="1"/>
</dbReference>
<dbReference type="GO" id="GO:0006310">
    <property type="term" value="P:DNA recombination"/>
    <property type="evidence" value="ECO:0007669"/>
    <property type="project" value="UniProtKB-UniRule"/>
</dbReference>
<dbReference type="InterPro" id="IPR003717">
    <property type="entry name" value="RecO"/>
</dbReference>
<comment type="similarity">
    <text evidence="1 7">Belongs to the RecO family.</text>
</comment>
<dbReference type="RefSeq" id="WP_060635318.1">
    <property type="nucleotide sequence ID" value="NZ_CBXV010000003.1"/>
</dbReference>
<evidence type="ECO:0000256" key="4">
    <source>
        <dbReference type="ARBA" id="ARBA00023172"/>
    </source>
</evidence>
<keyword evidence="3 7" id="KW-0227">DNA damage</keyword>
<gene>
    <name evidence="7" type="primary">recO</name>
    <name evidence="9" type="ORF">PYK22_00796</name>
</gene>
<feature type="domain" description="DNA replication/recombination mediator RecO N-terminal" evidence="8">
    <location>
        <begin position="1"/>
        <end position="80"/>
    </location>
</feature>
<evidence type="ECO:0000256" key="1">
    <source>
        <dbReference type="ARBA" id="ARBA00007452"/>
    </source>
</evidence>
<dbReference type="STRING" id="454194.PYK22_00796"/>
<dbReference type="Gene3D" id="2.40.50.140">
    <property type="entry name" value="Nucleic acid-binding proteins"/>
    <property type="match status" value="1"/>
</dbReference>
<keyword evidence="10" id="KW-1185">Reference proteome</keyword>
<comment type="function">
    <text evidence="7">Involved in DNA repair and RecF pathway recombination.</text>
</comment>
<dbReference type="SUPFAM" id="SSF57863">
    <property type="entry name" value="ArfGap/RecO-like zinc finger"/>
    <property type="match status" value="1"/>
</dbReference>
<dbReference type="InterPro" id="IPR012340">
    <property type="entry name" value="NA-bd_OB-fold"/>
</dbReference>
<dbReference type="InterPro" id="IPR042242">
    <property type="entry name" value="RecO_C"/>
</dbReference>
<evidence type="ECO:0000256" key="7">
    <source>
        <dbReference type="HAMAP-Rule" id="MF_00201"/>
    </source>
</evidence>
<evidence type="ECO:0000313" key="10">
    <source>
        <dbReference type="Proteomes" id="UP000031518"/>
    </source>
</evidence>
<dbReference type="Gene3D" id="1.20.1440.120">
    <property type="entry name" value="Recombination protein O, C-terminal domain"/>
    <property type="match status" value="1"/>
</dbReference>
<protein>
    <recommendedName>
        <fullName evidence="2 7">DNA repair protein RecO</fullName>
    </recommendedName>
    <alternativeName>
        <fullName evidence="6 7">Recombination protein O</fullName>
    </alternativeName>
</protein>
<sequence length="229" mass="25936">MLVETEAIILRTYKLAEADKIVVALTRRAGVVRGVARGARRLRSRFGAGLEPPVVVDFAYFEKEGQELVSVKRAEVIRSYFDLARHRAAWEAAMYMSLLVGELIPANHPDERVFRLLRSCLDALSEVPGRWERVRRYFEIWLLRLSGLWPGMARCVRCGREWGMSEDTVWDKGELVCLRCGTGMRVQPTVRRAVGAALVLGPLEFAECEVPVGVGRLTESLITDYLENR</sequence>
<dbReference type="AlphaFoldDB" id="A0A0B6WUS6"/>
<dbReference type="Proteomes" id="UP000031518">
    <property type="component" value="Unassembled WGS sequence"/>
</dbReference>
<dbReference type="PANTHER" id="PTHR33991:SF1">
    <property type="entry name" value="DNA REPAIR PROTEIN RECO"/>
    <property type="match status" value="1"/>
</dbReference>
<dbReference type="InterPro" id="IPR022572">
    <property type="entry name" value="DNA_rep/recomb_RecO_N"/>
</dbReference>
<reference evidence="9 10" key="2">
    <citation type="submission" date="2015-01" db="EMBL/GenBank/DDBJ databases">
        <title>Complete genome sequence of Pyrinomonas methylaliphatogenes type strain K22T.</title>
        <authorList>
            <person name="Lee K.C.Y."/>
            <person name="Power J.F."/>
            <person name="Dunfield P.F."/>
            <person name="Morgan X.C."/>
            <person name="Huttenhower C."/>
            <person name="Stott M.B."/>
        </authorList>
    </citation>
    <scope>NUCLEOTIDE SEQUENCE [LARGE SCALE GENOMIC DNA]</scope>
    <source>
        <strain evidence="9 10">K22</strain>
    </source>
</reference>
<dbReference type="GO" id="GO:0043590">
    <property type="term" value="C:bacterial nucleoid"/>
    <property type="evidence" value="ECO:0007669"/>
    <property type="project" value="TreeGrafter"/>
</dbReference>